<protein>
    <submittedName>
        <fullName evidence="7">Deoxynucleotidyltransferase</fullName>
    </submittedName>
</protein>
<name>W6UPS9_ECHGR</name>
<evidence type="ECO:0000256" key="1">
    <source>
        <dbReference type="ARBA" id="ARBA00004123"/>
    </source>
</evidence>
<comment type="caution">
    <text evidence="7">The sequence shown here is derived from an EMBL/GenBank/DDBJ whole genome shotgun (WGS) entry which is preliminary data.</text>
</comment>
<feature type="compositionally biased region" description="Low complexity" evidence="4">
    <location>
        <begin position="341"/>
        <end position="356"/>
    </location>
</feature>
<dbReference type="OrthoDB" id="5860246at2759"/>
<dbReference type="GeneID" id="36337469"/>
<dbReference type="InterPro" id="IPR041384">
    <property type="entry name" value="DNTTIP1_dimer"/>
</dbReference>
<dbReference type="EMBL" id="APAU02000007">
    <property type="protein sequence ID" value="EUB63263.1"/>
    <property type="molecule type" value="Genomic_DNA"/>
</dbReference>
<feature type="region of interest" description="Disordered" evidence="4">
    <location>
        <begin position="564"/>
        <end position="591"/>
    </location>
</feature>
<proteinExistence type="predicted"/>
<dbReference type="GO" id="GO:0003677">
    <property type="term" value="F:DNA binding"/>
    <property type="evidence" value="ECO:0007669"/>
    <property type="project" value="UniProtKB-KW"/>
</dbReference>
<dbReference type="GO" id="GO:0016740">
    <property type="term" value="F:transferase activity"/>
    <property type="evidence" value="ECO:0007669"/>
    <property type="project" value="UniProtKB-KW"/>
</dbReference>
<dbReference type="GO" id="GO:0005634">
    <property type="term" value="C:nucleus"/>
    <property type="evidence" value="ECO:0007669"/>
    <property type="project" value="UniProtKB-SubCell"/>
</dbReference>
<evidence type="ECO:0000313" key="8">
    <source>
        <dbReference type="Proteomes" id="UP000019149"/>
    </source>
</evidence>
<evidence type="ECO:0000256" key="2">
    <source>
        <dbReference type="ARBA" id="ARBA00023125"/>
    </source>
</evidence>
<organism evidence="7 8">
    <name type="scientific">Echinococcus granulosus</name>
    <name type="common">Hydatid tapeworm</name>
    <dbReference type="NCBI Taxonomy" id="6210"/>
    <lineage>
        <taxon>Eukaryota</taxon>
        <taxon>Metazoa</taxon>
        <taxon>Spiralia</taxon>
        <taxon>Lophotrochozoa</taxon>
        <taxon>Platyhelminthes</taxon>
        <taxon>Cestoda</taxon>
        <taxon>Eucestoda</taxon>
        <taxon>Cyclophyllidea</taxon>
        <taxon>Taeniidae</taxon>
        <taxon>Echinococcus</taxon>
        <taxon>Echinococcus granulosus group</taxon>
    </lineage>
</organism>
<dbReference type="Pfam" id="PF18192">
    <property type="entry name" value="DNTTIP1_dimer"/>
    <property type="match status" value="1"/>
</dbReference>
<dbReference type="Proteomes" id="UP000019149">
    <property type="component" value="Unassembled WGS sequence"/>
</dbReference>
<evidence type="ECO:0000256" key="3">
    <source>
        <dbReference type="ARBA" id="ARBA00023242"/>
    </source>
</evidence>
<gene>
    <name evidence="7" type="ORF">EGR_01754</name>
</gene>
<dbReference type="AlphaFoldDB" id="W6UPS9"/>
<dbReference type="STRING" id="6210.W6UPS9"/>
<feature type="domain" description="DNTTIP1 dimerisation" evidence="5">
    <location>
        <begin position="194"/>
        <end position="259"/>
    </location>
</feature>
<keyword evidence="8" id="KW-1185">Reference proteome</keyword>
<sequence length="664" mass="72518">MWCNVVSQDFNEVVDNRNLLKRLFLGLASHRGGFDVIPFRFEARFCIVDALRIFLSMPVDFNKGKQFNPISASSDCIPPPPLNAKHDLQYLDISKAEDLLSSAAPSVSPIASLLNPNEPGNATDFVSNCDGSKHGFPPQLHPEFPHSRVQDLPPSNLNLRYRNMLNFPKYLSRRGLAFEKRIKRSGISTDPVYALTLLRRLIQPFINREIDAIIKKYTKDFLSIAIENIRYNLGRGAVSENELQHLQYSIMMDAIAQYRVTSVESPCPQADATPTIAVPCAPTEYPSPTAVAASTPAADLRRSVLLRSSTRHLRRHTLSSCGDSSLARSPSPLSDNAGLMLLPDADASPSPLPSLGEEGDGGAGAGGRLTPAKRRRRYGEKVNSLQVGFLDNAVSLNGSIIDGDPSVVDVLGPLELELPDNASRGQGSSMASEAASNATAHSFHLDGHLPPHLLASDSFALGSCANAWLGLGAARGRIYSKHPWIFRYACDREDKSWLSRAGHLPNCGAKAFLVLAKQVHEVAAMDDSLSATTARQPLPQFTLPPWLFRKVYDSTMTRANTSRMAATNAPGPTSHRQFTNNTSSTHHQPTVQRSNFVDQFAFTEEEEEVSCHSNFFNGGVHTPLWPNGGRSPPPLRNGRSYATPPDAVYKSDRQSGTGLKIGHL</sequence>
<dbReference type="PANTHER" id="PTHR23399">
    <property type="entry name" value="DEOXYNUCLEOTIDYLTRANSFERASE TERMINAL-INTERACTING PROTEIN 1"/>
    <property type="match status" value="1"/>
</dbReference>
<evidence type="ECO:0000256" key="4">
    <source>
        <dbReference type="SAM" id="MobiDB-lite"/>
    </source>
</evidence>
<dbReference type="CTD" id="36337469"/>
<keyword evidence="3" id="KW-0539">Nucleus</keyword>
<feature type="region of interest" description="Disordered" evidence="4">
    <location>
        <begin position="316"/>
        <end position="377"/>
    </location>
</feature>
<feature type="region of interest" description="Disordered" evidence="4">
    <location>
        <begin position="625"/>
        <end position="664"/>
    </location>
</feature>
<feature type="compositionally biased region" description="Polar residues" evidence="4">
    <location>
        <begin position="321"/>
        <end position="334"/>
    </location>
</feature>
<dbReference type="PANTHER" id="PTHR23399:SF2">
    <property type="entry name" value="DEOXYNUCLEOTIDYLTRANSFERASE TERMINAL-INTERACTING PROTEIN 1"/>
    <property type="match status" value="1"/>
</dbReference>
<evidence type="ECO:0000259" key="5">
    <source>
        <dbReference type="Pfam" id="PF18192"/>
    </source>
</evidence>
<dbReference type="InterPro" id="IPR049121">
    <property type="entry name" value="TdIF1_C"/>
</dbReference>
<reference evidence="7 8" key="1">
    <citation type="journal article" date="2013" name="Nat. Genet.">
        <title>The genome of the hydatid tapeworm Echinococcus granulosus.</title>
        <authorList>
            <person name="Zheng H."/>
            <person name="Zhang W."/>
            <person name="Zhang L."/>
            <person name="Zhang Z."/>
            <person name="Li J."/>
            <person name="Lu G."/>
            <person name="Zhu Y."/>
            <person name="Wang Y."/>
            <person name="Huang Y."/>
            <person name="Liu J."/>
            <person name="Kang H."/>
            <person name="Chen J."/>
            <person name="Wang L."/>
            <person name="Chen A."/>
            <person name="Yu S."/>
            <person name="Gao Z."/>
            <person name="Jin L."/>
            <person name="Gu W."/>
            <person name="Wang Z."/>
            <person name="Zhao L."/>
            <person name="Shi B."/>
            <person name="Wen H."/>
            <person name="Lin R."/>
            <person name="Jones M.K."/>
            <person name="Brejova B."/>
            <person name="Vinar T."/>
            <person name="Zhao G."/>
            <person name="McManus D.P."/>
            <person name="Chen Z."/>
            <person name="Zhou Y."/>
            <person name="Wang S."/>
        </authorList>
    </citation>
    <scope>NUCLEOTIDE SEQUENCE [LARGE SCALE GENOMIC DNA]</scope>
</reference>
<accession>W6UPS9</accession>
<evidence type="ECO:0000259" key="6">
    <source>
        <dbReference type="Pfam" id="PF21229"/>
    </source>
</evidence>
<dbReference type="InterPro" id="IPR026064">
    <property type="entry name" value="TdIF1"/>
</dbReference>
<dbReference type="GO" id="GO:0031491">
    <property type="term" value="F:nucleosome binding"/>
    <property type="evidence" value="ECO:0007669"/>
    <property type="project" value="TreeGrafter"/>
</dbReference>
<feature type="domain" description="TdIF1 C-terminal" evidence="6">
    <location>
        <begin position="458"/>
        <end position="550"/>
    </location>
</feature>
<dbReference type="RefSeq" id="XP_024354459.1">
    <property type="nucleotide sequence ID" value="XM_024491003.1"/>
</dbReference>
<dbReference type="Pfam" id="PF21229">
    <property type="entry name" value="TdIF1_2nd"/>
    <property type="match status" value="1"/>
</dbReference>
<evidence type="ECO:0000313" key="7">
    <source>
        <dbReference type="EMBL" id="EUB63263.1"/>
    </source>
</evidence>
<dbReference type="KEGG" id="egl:EGR_01754"/>
<dbReference type="OMA" id="WIFRYAC"/>
<keyword evidence="2" id="KW-0238">DNA-binding</keyword>
<comment type="subcellular location">
    <subcellularLocation>
        <location evidence="1">Nucleus</location>
    </subcellularLocation>
</comment>